<comment type="caution">
    <text evidence="2">The sequence shown here is derived from an EMBL/GenBank/DDBJ whole genome shotgun (WGS) entry which is preliminary data.</text>
</comment>
<dbReference type="AlphaFoldDB" id="A0AA35WAQ6"/>
<dbReference type="Proteomes" id="UP001174909">
    <property type="component" value="Unassembled WGS sequence"/>
</dbReference>
<gene>
    <name evidence="2" type="ORF">GBAR_LOCUS8977</name>
</gene>
<keyword evidence="3" id="KW-1185">Reference proteome</keyword>
<reference evidence="2" key="1">
    <citation type="submission" date="2023-03" db="EMBL/GenBank/DDBJ databases">
        <authorList>
            <person name="Steffen K."/>
            <person name="Cardenas P."/>
        </authorList>
    </citation>
    <scope>NUCLEOTIDE SEQUENCE</scope>
</reference>
<sequence length="171" mass="19663">MGLYSTIFLLVMISVCYEWGATGLRTRDFVPEVLHLEEGEMKTLNCSSDDNIRWCAVNASYIHKLNTTSSSSSINILPNSTCPKKYHTIPPHQICDGMLVICINKTSCDMYSYMHLVQRPYLIKVEENKPRNPLVIYFNDNCTYEACKTLPTQFAMAAAWQIQHRSQQCYF</sequence>
<name>A0AA35WAQ6_GEOBA</name>
<feature type="chain" id="PRO_5041333927" evidence="1">
    <location>
        <begin position="24"/>
        <end position="171"/>
    </location>
</feature>
<organism evidence="2 3">
    <name type="scientific">Geodia barretti</name>
    <name type="common">Barrett's horny sponge</name>
    <dbReference type="NCBI Taxonomy" id="519541"/>
    <lineage>
        <taxon>Eukaryota</taxon>
        <taxon>Metazoa</taxon>
        <taxon>Porifera</taxon>
        <taxon>Demospongiae</taxon>
        <taxon>Heteroscleromorpha</taxon>
        <taxon>Tetractinellida</taxon>
        <taxon>Astrophorina</taxon>
        <taxon>Geodiidae</taxon>
        <taxon>Geodia</taxon>
    </lineage>
</organism>
<protein>
    <submittedName>
        <fullName evidence="2">Uncharacterized protein</fullName>
    </submittedName>
</protein>
<evidence type="ECO:0000313" key="2">
    <source>
        <dbReference type="EMBL" id="CAI8014363.1"/>
    </source>
</evidence>
<dbReference type="EMBL" id="CASHTH010001357">
    <property type="protein sequence ID" value="CAI8014363.1"/>
    <property type="molecule type" value="Genomic_DNA"/>
</dbReference>
<accession>A0AA35WAQ6</accession>
<evidence type="ECO:0000313" key="3">
    <source>
        <dbReference type="Proteomes" id="UP001174909"/>
    </source>
</evidence>
<keyword evidence="1" id="KW-0732">Signal</keyword>
<evidence type="ECO:0000256" key="1">
    <source>
        <dbReference type="SAM" id="SignalP"/>
    </source>
</evidence>
<feature type="signal peptide" evidence="1">
    <location>
        <begin position="1"/>
        <end position="23"/>
    </location>
</feature>
<proteinExistence type="predicted"/>